<dbReference type="PANTHER" id="PTHR47980">
    <property type="entry name" value="LD44762P"/>
    <property type="match status" value="1"/>
</dbReference>
<protein>
    <submittedName>
        <fullName evidence="5">Uncharacterized protein</fullName>
    </submittedName>
</protein>
<dbReference type="InterPro" id="IPR001806">
    <property type="entry name" value="Small_GTPase"/>
</dbReference>
<dbReference type="Pfam" id="PF00071">
    <property type="entry name" value="Ras"/>
    <property type="match status" value="1"/>
</dbReference>
<dbReference type="GO" id="GO:0005525">
    <property type="term" value="F:GTP binding"/>
    <property type="evidence" value="ECO:0007669"/>
    <property type="project" value="UniProtKB-KW"/>
</dbReference>
<evidence type="ECO:0000256" key="4">
    <source>
        <dbReference type="ARBA" id="ARBA00023289"/>
    </source>
</evidence>
<dbReference type="GO" id="GO:0003924">
    <property type="term" value="F:GTPase activity"/>
    <property type="evidence" value="ECO:0007669"/>
    <property type="project" value="InterPro"/>
</dbReference>
<keyword evidence="3" id="KW-0342">GTP-binding</keyword>
<keyword evidence="4" id="KW-0636">Prenylation</keyword>
<dbReference type="PROSITE" id="PS51419">
    <property type="entry name" value="RAB"/>
    <property type="match status" value="1"/>
</dbReference>
<dbReference type="SMART" id="SM00175">
    <property type="entry name" value="RAB"/>
    <property type="match status" value="1"/>
</dbReference>
<keyword evidence="2" id="KW-0547">Nucleotide-binding</keyword>
<dbReference type="AlphaFoldDB" id="A0A819MLM1"/>
<dbReference type="SUPFAM" id="SSF52540">
    <property type="entry name" value="P-loop containing nucleoside triphosphate hydrolases"/>
    <property type="match status" value="1"/>
</dbReference>
<reference evidence="5" key="1">
    <citation type="submission" date="2021-02" db="EMBL/GenBank/DDBJ databases">
        <authorList>
            <person name="Nowell W R."/>
        </authorList>
    </citation>
    <scope>NUCLEOTIDE SEQUENCE</scope>
</reference>
<organism evidence="5 6">
    <name type="scientific">Adineta steineri</name>
    <dbReference type="NCBI Taxonomy" id="433720"/>
    <lineage>
        <taxon>Eukaryota</taxon>
        <taxon>Metazoa</taxon>
        <taxon>Spiralia</taxon>
        <taxon>Gnathifera</taxon>
        <taxon>Rotifera</taxon>
        <taxon>Eurotatoria</taxon>
        <taxon>Bdelloidea</taxon>
        <taxon>Adinetida</taxon>
        <taxon>Adinetidae</taxon>
        <taxon>Adineta</taxon>
    </lineage>
</organism>
<comment type="similarity">
    <text evidence="1">Belongs to the small GTPase superfamily. Rab family.</text>
</comment>
<gene>
    <name evidence="5" type="ORF">OXD698_LOCUS28432</name>
</gene>
<evidence type="ECO:0000256" key="1">
    <source>
        <dbReference type="ARBA" id="ARBA00006270"/>
    </source>
</evidence>
<evidence type="ECO:0000256" key="3">
    <source>
        <dbReference type="ARBA" id="ARBA00023134"/>
    </source>
</evidence>
<dbReference type="EMBL" id="CAJOAZ010003065">
    <property type="protein sequence ID" value="CAF3981860.1"/>
    <property type="molecule type" value="Genomic_DNA"/>
</dbReference>
<dbReference type="Gene3D" id="3.40.50.300">
    <property type="entry name" value="P-loop containing nucleotide triphosphate hydrolases"/>
    <property type="match status" value="1"/>
</dbReference>
<proteinExistence type="inferred from homology"/>
<sequence>MAMSKCQRDPSYMLLVIGDTGVGKTAFSSVNSVLQSKESLIDFWGFDFRKKEINLNDKQIILEIESFENLNKWLHEISYYWGKHVMKLIIGNKCDLAEQKAVSVDEAIDYVHESNISIVEVSAQDFTNVELAFEYMISKIRSNLTPTSNDQPDQNREASVLKLVPYISDIGSNAAEQHVNDQGLRVGTENEDDKLPAITEENEDQIPIGIEDNASVPHTQLVDDGALKLARLSLPENQIIEEKAKQPNVFNFSETLKRIFSRKKTIN</sequence>
<dbReference type="SMART" id="SM00173">
    <property type="entry name" value="RAS"/>
    <property type="match status" value="1"/>
</dbReference>
<keyword evidence="4" id="KW-0449">Lipoprotein</keyword>
<name>A0A819MLM1_9BILA</name>
<evidence type="ECO:0000313" key="5">
    <source>
        <dbReference type="EMBL" id="CAF3981860.1"/>
    </source>
</evidence>
<dbReference type="Proteomes" id="UP000663844">
    <property type="component" value="Unassembled WGS sequence"/>
</dbReference>
<accession>A0A819MLM1</accession>
<evidence type="ECO:0000256" key="2">
    <source>
        <dbReference type="ARBA" id="ARBA00022741"/>
    </source>
</evidence>
<dbReference type="InterPro" id="IPR050305">
    <property type="entry name" value="Small_GTPase_Rab"/>
</dbReference>
<comment type="caution">
    <text evidence="5">The sequence shown here is derived from an EMBL/GenBank/DDBJ whole genome shotgun (WGS) entry which is preliminary data.</text>
</comment>
<dbReference type="InterPro" id="IPR027417">
    <property type="entry name" value="P-loop_NTPase"/>
</dbReference>
<evidence type="ECO:0000313" key="6">
    <source>
        <dbReference type="Proteomes" id="UP000663844"/>
    </source>
</evidence>